<comment type="caution">
    <text evidence="2">The sequence shown here is derived from an EMBL/GenBank/DDBJ whole genome shotgun (WGS) entry which is preliminary data.</text>
</comment>
<proteinExistence type="predicted"/>
<evidence type="ECO:0000313" key="2">
    <source>
        <dbReference type="EMBL" id="PRY35392.1"/>
    </source>
</evidence>
<dbReference type="RefSeq" id="WP_211304755.1">
    <property type="nucleotide sequence ID" value="NZ_PVTF01000014.1"/>
</dbReference>
<accession>A0A2T0SPP4</accession>
<feature type="region of interest" description="Disordered" evidence="1">
    <location>
        <begin position="71"/>
        <end position="94"/>
    </location>
</feature>
<name>A0A2T0SPP4_9PSEU</name>
<protein>
    <submittedName>
        <fullName evidence="2">Uncharacterized protein</fullName>
    </submittedName>
</protein>
<dbReference type="EMBL" id="PVTF01000014">
    <property type="protein sequence ID" value="PRY35392.1"/>
    <property type="molecule type" value="Genomic_DNA"/>
</dbReference>
<dbReference type="AlphaFoldDB" id="A0A2T0SPP4"/>
<keyword evidence="3" id="KW-1185">Reference proteome</keyword>
<gene>
    <name evidence="2" type="ORF">CLV43_114310</name>
</gene>
<sequence length="94" mass="9731">MSSDLEAAASAFYRAEAALEKRREELASAIAQAAREQTKPSEIVRTVDAAARKAGQKSGYTREHIRRILRAAGVEGGRDGAPPAPGSGPSGAPG</sequence>
<evidence type="ECO:0000313" key="3">
    <source>
        <dbReference type="Proteomes" id="UP000239494"/>
    </source>
</evidence>
<reference evidence="2 3" key="1">
    <citation type="submission" date="2018-03" db="EMBL/GenBank/DDBJ databases">
        <title>Genomic Encyclopedia of Archaeal and Bacterial Type Strains, Phase II (KMG-II): from individual species to whole genera.</title>
        <authorList>
            <person name="Goeker M."/>
        </authorList>
    </citation>
    <scope>NUCLEOTIDE SEQUENCE [LARGE SCALE GENOMIC DNA]</scope>
    <source>
        <strain evidence="2 3">DSM 44720</strain>
    </source>
</reference>
<organism evidence="2 3">
    <name type="scientific">Umezawaea tangerina</name>
    <dbReference type="NCBI Taxonomy" id="84725"/>
    <lineage>
        <taxon>Bacteria</taxon>
        <taxon>Bacillati</taxon>
        <taxon>Actinomycetota</taxon>
        <taxon>Actinomycetes</taxon>
        <taxon>Pseudonocardiales</taxon>
        <taxon>Pseudonocardiaceae</taxon>
        <taxon>Umezawaea</taxon>
    </lineage>
</organism>
<dbReference type="Proteomes" id="UP000239494">
    <property type="component" value="Unassembled WGS sequence"/>
</dbReference>
<evidence type="ECO:0000256" key="1">
    <source>
        <dbReference type="SAM" id="MobiDB-lite"/>
    </source>
</evidence>